<feature type="region of interest" description="Disordered" evidence="1">
    <location>
        <begin position="19"/>
        <end position="73"/>
    </location>
</feature>
<evidence type="ECO:0000313" key="2">
    <source>
        <dbReference type="EMBL" id="CAI2185593.1"/>
    </source>
</evidence>
<feature type="compositionally biased region" description="Basic and acidic residues" evidence="1">
    <location>
        <begin position="27"/>
        <end position="60"/>
    </location>
</feature>
<organism evidence="2 3">
    <name type="scientific">Funneliformis geosporum</name>
    <dbReference type="NCBI Taxonomy" id="1117311"/>
    <lineage>
        <taxon>Eukaryota</taxon>
        <taxon>Fungi</taxon>
        <taxon>Fungi incertae sedis</taxon>
        <taxon>Mucoromycota</taxon>
        <taxon>Glomeromycotina</taxon>
        <taxon>Glomeromycetes</taxon>
        <taxon>Glomerales</taxon>
        <taxon>Glomeraceae</taxon>
        <taxon>Funneliformis</taxon>
    </lineage>
</organism>
<protein>
    <submittedName>
        <fullName evidence="2">10288_t:CDS:1</fullName>
    </submittedName>
</protein>
<name>A0A9W4WTX0_9GLOM</name>
<proteinExistence type="predicted"/>
<dbReference type="Proteomes" id="UP001153678">
    <property type="component" value="Unassembled WGS sequence"/>
</dbReference>
<sequence length="102" mass="12235">MVKSLKKVNKFQPNRIKLTSPVNNVLTKKETPSKSKQQIDKEYYQKNKEKKRAERKERYQQQKKQTKSTAKQGLAKYYKAENIRVLISLKEYTELNSEKRKK</sequence>
<dbReference type="AlphaFoldDB" id="A0A9W4WTX0"/>
<evidence type="ECO:0000313" key="3">
    <source>
        <dbReference type="Proteomes" id="UP001153678"/>
    </source>
</evidence>
<reference evidence="2" key="1">
    <citation type="submission" date="2022-08" db="EMBL/GenBank/DDBJ databases">
        <authorList>
            <person name="Kallberg Y."/>
            <person name="Tangrot J."/>
            <person name="Rosling A."/>
        </authorList>
    </citation>
    <scope>NUCLEOTIDE SEQUENCE</scope>
    <source>
        <strain evidence="2">Wild A</strain>
    </source>
</reference>
<keyword evidence="3" id="KW-1185">Reference proteome</keyword>
<evidence type="ECO:0000256" key="1">
    <source>
        <dbReference type="SAM" id="MobiDB-lite"/>
    </source>
</evidence>
<gene>
    <name evidence="2" type="ORF">FWILDA_LOCUS12154</name>
</gene>
<accession>A0A9W4WTX0</accession>
<dbReference type="EMBL" id="CAMKVN010003788">
    <property type="protein sequence ID" value="CAI2185593.1"/>
    <property type="molecule type" value="Genomic_DNA"/>
</dbReference>
<comment type="caution">
    <text evidence="2">The sequence shown here is derived from an EMBL/GenBank/DDBJ whole genome shotgun (WGS) entry which is preliminary data.</text>
</comment>